<dbReference type="HOGENOM" id="CLU_100715_4_4_11"/>
<dbReference type="STRING" id="47839.BN973_01956"/>
<dbReference type="Gene3D" id="3.30.1330.40">
    <property type="entry name" value="RutC-like"/>
    <property type="match status" value="1"/>
</dbReference>
<evidence type="ECO:0000313" key="1">
    <source>
        <dbReference type="EMBL" id="CDO87601.1"/>
    </source>
</evidence>
<dbReference type="InterPro" id="IPR006175">
    <property type="entry name" value="YjgF/YER057c/UK114"/>
</dbReference>
<dbReference type="Proteomes" id="UP000028880">
    <property type="component" value="Unassembled WGS sequence"/>
</dbReference>
<reference evidence="2 3" key="3">
    <citation type="submission" date="2016-01" db="EMBL/GenBank/DDBJ databases">
        <title>The new phylogeny of the genus Mycobacterium.</title>
        <authorList>
            <person name="Tarcisio F."/>
            <person name="Conor M."/>
            <person name="Antonella G."/>
            <person name="Elisabetta G."/>
            <person name="Giulia F.S."/>
            <person name="Sara T."/>
            <person name="Anna F."/>
            <person name="Clotilde B."/>
            <person name="Roberto B."/>
            <person name="Veronica D.S."/>
            <person name="Fabio R."/>
            <person name="Monica P."/>
            <person name="Olivier J."/>
            <person name="Enrico T."/>
            <person name="Nicola S."/>
        </authorList>
    </citation>
    <scope>NUCLEOTIDE SEQUENCE [LARGE SCALE GENOMIC DNA]</scope>
    <source>
        <strain evidence="2 3">DSM 44626</strain>
    </source>
</reference>
<dbReference type="EMBL" id="HG964446">
    <property type="protein sequence ID" value="CDO87601.1"/>
    <property type="molecule type" value="Genomic_DNA"/>
</dbReference>
<reference evidence="1" key="1">
    <citation type="journal article" date="2014" name="Genome Announc.">
        <title>Draft Genome Sequence of Mycobacterium triplex DSM 44626.</title>
        <authorList>
            <person name="Sassi M."/>
            <person name="Croce O."/>
            <person name="Robert C."/>
            <person name="Raoult D."/>
            <person name="Drancourt M."/>
        </authorList>
    </citation>
    <scope>NUCLEOTIDE SEQUENCE [LARGE SCALE GENOMIC DNA]</scope>
    <source>
        <strain evidence="1">DSM 44626</strain>
    </source>
</reference>
<accession>A0A024JVE7</accession>
<organism evidence="1">
    <name type="scientific">Mycobacterium triplex</name>
    <dbReference type="NCBI Taxonomy" id="47839"/>
    <lineage>
        <taxon>Bacteria</taxon>
        <taxon>Bacillati</taxon>
        <taxon>Actinomycetota</taxon>
        <taxon>Actinomycetes</taxon>
        <taxon>Mycobacteriales</taxon>
        <taxon>Mycobacteriaceae</taxon>
        <taxon>Mycobacterium</taxon>
        <taxon>Mycobacterium simiae complex</taxon>
    </lineage>
</organism>
<keyword evidence="3" id="KW-1185">Reference proteome</keyword>
<dbReference type="RefSeq" id="WP_036467670.1">
    <property type="nucleotide sequence ID" value="NZ_HG964446.1"/>
</dbReference>
<dbReference type="EMBL" id="LQPY01000038">
    <property type="protein sequence ID" value="ORW99576.1"/>
    <property type="molecule type" value="Genomic_DNA"/>
</dbReference>
<name>A0A024JVE7_9MYCO</name>
<reference evidence="1" key="2">
    <citation type="submission" date="2014-04" db="EMBL/GenBank/DDBJ databases">
        <authorList>
            <person name="Urmite Genomes U."/>
        </authorList>
    </citation>
    <scope>NUCLEOTIDE SEQUENCE</scope>
    <source>
        <strain evidence="1">DSM 44626</strain>
    </source>
</reference>
<evidence type="ECO:0000313" key="3">
    <source>
        <dbReference type="Proteomes" id="UP000193710"/>
    </source>
</evidence>
<dbReference type="InterPro" id="IPR035959">
    <property type="entry name" value="RutC-like_sf"/>
</dbReference>
<dbReference type="AlphaFoldDB" id="A0A024JVE7"/>
<dbReference type="OrthoDB" id="3212792at2"/>
<dbReference type="SUPFAM" id="SSF55298">
    <property type="entry name" value="YjgF-like"/>
    <property type="match status" value="1"/>
</dbReference>
<protein>
    <submittedName>
        <fullName evidence="2">Enamine deaminase RidA</fullName>
    </submittedName>
    <submittedName>
        <fullName evidence="1">Endoribonuclease L-PSP</fullName>
    </submittedName>
</protein>
<dbReference type="eggNOG" id="COG0251">
    <property type="taxonomic scope" value="Bacteria"/>
</dbReference>
<dbReference type="PANTHER" id="PTHR43857">
    <property type="entry name" value="BLR7761 PROTEIN"/>
    <property type="match status" value="1"/>
</dbReference>
<dbReference type="Proteomes" id="UP000193710">
    <property type="component" value="Unassembled WGS sequence"/>
</dbReference>
<gene>
    <name evidence="2" type="ORF">AWC29_27980</name>
    <name evidence="1" type="ORF">BN973_01956</name>
</gene>
<evidence type="ECO:0000313" key="2">
    <source>
        <dbReference type="EMBL" id="ORW99576.1"/>
    </source>
</evidence>
<dbReference type="Pfam" id="PF01042">
    <property type="entry name" value="Ribonuc_L-PSP"/>
    <property type="match status" value="1"/>
</dbReference>
<sequence>MTTSTRIFTGVGAHIAPGYADAIGVSGSGTQIFVSGTPGLRADGSTPEDFTDEARQCWGNVENALAKAGAKLTDIVYMRQWLTSRDNVAAYLAVSKEIIHHEPAAMLSIIDGLVWPNLRVEVEVIAILPT</sequence>
<proteinExistence type="predicted"/>
<dbReference type="PANTHER" id="PTHR43857:SF1">
    <property type="entry name" value="YJGH FAMILY PROTEIN"/>
    <property type="match status" value="1"/>
</dbReference>